<evidence type="ECO:0000313" key="4">
    <source>
        <dbReference type="EMBL" id="BDG08823.1"/>
    </source>
</evidence>
<evidence type="ECO:0000256" key="2">
    <source>
        <dbReference type="PROSITE-ProRule" id="PRU00169"/>
    </source>
</evidence>
<sequence>MGCPRVLVVESDAAIREVLRECLEAEGYPVCPAADYGEARRMVEAGCSPVAVILDVAFPLDGALGTLRLLRETEWVHEAPLLLTTAFPVPAGARATAPVLEKPYELATLLATLRAVLAAPRRDASLGLPALPA</sequence>
<evidence type="ECO:0000313" key="5">
    <source>
        <dbReference type="Proteomes" id="UP001162734"/>
    </source>
</evidence>
<accession>A0ABM7XAE6</accession>
<dbReference type="SMART" id="SM00448">
    <property type="entry name" value="REC"/>
    <property type="match status" value="1"/>
</dbReference>
<dbReference type="PROSITE" id="PS50110">
    <property type="entry name" value="RESPONSE_REGULATORY"/>
    <property type="match status" value="1"/>
</dbReference>
<dbReference type="InterPro" id="IPR050595">
    <property type="entry name" value="Bact_response_regulator"/>
</dbReference>
<proteinExistence type="predicted"/>
<dbReference type="InterPro" id="IPR011006">
    <property type="entry name" value="CheY-like_superfamily"/>
</dbReference>
<dbReference type="RefSeq" id="WP_248346075.1">
    <property type="nucleotide sequence ID" value="NZ_AP025592.1"/>
</dbReference>
<evidence type="ECO:0000259" key="3">
    <source>
        <dbReference type="PROSITE" id="PS50110"/>
    </source>
</evidence>
<name>A0ABM7XAE6_9BACT</name>
<evidence type="ECO:0000256" key="1">
    <source>
        <dbReference type="ARBA" id="ARBA00022553"/>
    </source>
</evidence>
<reference evidence="5" key="1">
    <citation type="journal article" date="2022" name="Int. J. Syst. Evol. Microbiol.">
        <title>Anaeromyxobacter oryzae sp. nov., Anaeromyxobacter diazotrophicus sp. nov. and Anaeromyxobacter paludicola sp. nov., isolated from paddy soils.</title>
        <authorList>
            <person name="Itoh H."/>
            <person name="Xu Z."/>
            <person name="Mise K."/>
            <person name="Masuda Y."/>
            <person name="Ushijima N."/>
            <person name="Hayakawa C."/>
            <person name="Shiratori Y."/>
            <person name="Senoo K."/>
        </authorList>
    </citation>
    <scope>NUCLEOTIDE SEQUENCE [LARGE SCALE GENOMIC DNA]</scope>
    <source>
        <strain evidence="5">Red630</strain>
    </source>
</reference>
<protein>
    <recommendedName>
        <fullName evidence="3">Response regulatory domain-containing protein</fullName>
    </recommendedName>
</protein>
<keyword evidence="1 2" id="KW-0597">Phosphoprotein</keyword>
<dbReference type="Gene3D" id="3.40.50.2300">
    <property type="match status" value="1"/>
</dbReference>
<dbReference type="EMBL" id="AP025592">
    <property type="protein sequence ID" value="BDG08823.1"/>
    <property type="molecule type" value="Genomic_DNA"/>
</dbReference>
<feature type="domain" description="Response regulatory" evidence="3">
    <location>
        <begin position="5"/>
        <end position="117"/>
    </location>
</feature>
<organism evidence="4 5">
    <name type="scientific">Anaeromyxobacter paludicola</name>
    <dbReference type="NCBI Taxonomy" id="2918171"/>
    <lineage>
        <taxon>Bacteria</taxon>
        <taxon>Pseudomonadati</taxon>
        <taxon>Myxococcota</taxon>
        <taxon>Myxococcia</taxon>
        <taxon>Myxococcales</taxon>
        <taxon>Cystobacterineae</taxon>
        <taxon>Anaeromyxobacteraceae</taxon>
        <taxon>Anaeromyxobacter</taxon>
    </lineage>
</organism>
<feature type="modified residue" description="4-aspartylphosphate" evidence="2">
    <location>
        <position position="55"/>
    </location>
</feature>
<gene>
    <name evidence="4" type="ORF">AMPC_19360</name>
</gene>
<dbReference type="PANTHER" id="PTHR44591:SF18">
    <property type="entry name" value="REGULATORY PROTEIN"/>
    <property type="match status" value="1"/>
</dbReference>
<dbReference type="Proteomes" id="UP001162734">
    <property type="component" value="Chromosome"/>
</dbReference>
<dbReference type="InterPro" id="IPR001789">
    <property type="entry name" value="Sig_transdc_resp-reg_receiver"/>
</dbReference>
<dbReference type="SUPFAM" id="SSF52172">
    <property type="entry name" value="CheY-like"/>
    <property type="match status" value="1"/>
</dbReference>
<keyword evidence="5" id="KW-1185">Reference proteome</keyword>
<dbReference type="PANTHER" id="PTHR44591">
    <property type="entry name" value="STRESS RESPONSE REGULATOR PROTEIN 1"/>
    <property type="match status" value="1"/>
</dbReference>